<accession>A0A6J4UNU2</accession>
<name>A0A6J4UNU2_9BACT</name>
<feature type="compositionally biased region" description="Basic residues" evidence="1">
    <location>
        <begin position="9"/>
        <end position="22"/>
    </location>
</feature>
<feature type="non-terminal residue" evidence="2">
    <location>
        <position position="1"/>
    </location>
</feature>
<reference evidence="2" key="1">
    <citation type="submission" date="2020-02" db="EMBL/GenBank/DDBJ databases">
        <authorList>
            <person name="Meier V. D."/>
        </authorList>
    </citation>
    <scope>NUCLEOTIDE SEQUENCE</scope>
    <source>
        <strain evidence="2">AVDCRST_MAG88</strain>
    </source>
</reference>
<feature type="non-terminal residue" evidence="2">
    <location>
        <position position="230"/>
    </location>
</feature>
<protein>
    <submittedName>
        <fullName evidence="2">Uncharacterized protein</fullName>
    </submittedName>
</protein>
<dbReference type="AlphaFoldDB" id="A0A6J4UNU2"/>
<feature type="compositionally biased region" description="Basic residues" evidence="1">
    <location>
        <begin position="180"/>
        <end position="198"/>
    </location>
</feature>
<organism evidence="2">
    <name type="scientific">uncultured Thermomicrobiales bacterium</name>
    <dbReference type="NCBI Taxonomy" id="1645740"/>
    <lineage>
        <taxon>Bacteria</taxon>
        <taxon>Pseudomonadati</taxon>
        <taxon>Thermomicrobiota</taxon>
        <taxon>Thermomicrobia</taxon>
        <taxon>Thermomicrobiales</taxon>
        <taxon>environmental samples</taxon>
    </lineage>
</organism>
<feature type="region of interest" description="Disordered" evidence="1">
    <location>
        <begin position="167"/>
        <end position="230"/>
    </location>
</feature>
<gene>
    <name evidence="2" type="ORF">AVDCRST_MAG88-984</name>
</gene>
<feature type="region of interest" description="Disordered" evidence="1">
    <location>
        <begin position="1"/>
        <end position="98"/>
    </location>
</feature>
<evidence type="ECO:0000256" key="1">
    <source>
        <dbReference type="SAM" id="MobiDB-lite"/>
    </source>
</evidence>
<proteinExistence type="predicted"/>
<dbReference type="EMBL" id="CADCWM010000343">
    <property type="protein sequence ID" value="CAA9554281.1"/>
    <property type="molecule type" value="Genomic_DNA"/>
</dbReference>
<evidence type="ECO:0000313" key="2">
    <source>
        <dbReference type="EMBL" id="CAA9554281.1"/>
    </source>
</evidence>
<sequence length="230" mass="25282">ADPRDSRLRARRSRLRRGRPAHKAPPAGCRASLHPGARLRDARRRVLRGAAGSQPRASEHPHLPQRRATQGRRGGQGGERGRAPGVRATAHRGAGGRGERGVRLLLRPGRGGGAALGFGARRGLPVPLPRPVPGGGGRDRRRFLRHFSGRDRAIGDSRCARGPRRLRRRLRQPEDDRGARCARRVFRHGGPRPHRRGRARGDRERRHLRGGGGRVGLRAGEQRLAQGGRQ</sequence>